<gene>
    <name evidence="2" type="ORF">JCM19314_803</name>
</gene>
<dbReference type="AlphaFoldDB" id="A0A090QHU1"/>
<dbReference type="Proteomes" id="UP000029226">
    <property type="component" value="Unassembled WGS sequence"/>
</dbReference>
<reference evidence="2 3" key="1">
    <citation type="journal article" date="2014" name="Genome Announc.">
        <title>Draft Genome Sequences of Marine Flavobacterium Nonlabens Strains NR17, NR24, NR27, NR32, NR33, and Ara13.</title>
        <authorList>
            <person name="Nakanishi M."/>
            <person name="Meirelles P."/>
            <person name="Suzuki R."/>
            <person name="Takatani N."/>
            <person name="Mino S."/>
            <person name="Suda W."/>
            <person name="Oshima K."/>
            <person name="Hattori M."/>
            <person name="Ohkuma M."/>
            <person name="Hosokawa M."/>
            <person name="Miyashita K."/>
            <person name="Thompson F.L."/>
            <person name="Niwa A."/>
            <person name="Sawabe T."/>
            <person name="Sawabe T."/>
        </authorList>
    </citation>
    <scope>NUCLEOTIDE SEQUENCE [LARGE SCALE GENOMIC DNA]</scope>
    <source>
        <strain evidence="3">JCM19314</strain>
    </source>
</reference>
<feature type="transmembrane region" description="Helical" evidence="1">
    <location>
        <begin position="20"/>
        <end position="42"/>
    </location>
</feature>
<feature type="transmembrane region" description="Helical" evidence="1">
    <location>
        <begin position="84"/>
        <end position="100"/>
    </location>
</feature>
<evidence type="ECO:0000256" key="1">
    <source>
        <dbReference type="SAM" id="Phobius"/>
    </source>
</evidence>
<keyword evidence="1" id="KW-0472">Membrane</keyword>
<sequence>MLMYAAAQFMKLVQYESYPFIFSYLNDILVIPIIATICLHVLWMVKKNYQLRIGVLSLISLVVLYSYYFEYYLPLNSERYTRDVWDIGCYVAGAVIFYIAQKLP</sequence>
<evidence type="ECO:0000313" key="2">
    <source>
        <dbReference type="EMBL" id="GAL01359.1"/>
    </source>
</evidence>
<feature type="transmembrane region" description="Helical" evidence="1">
    <location>
        <begin position="49"/>
        <end position="69"/>
    </location>
</feature>
<proteinExistence type="predicted"/>
<dbReference type="EMBL" id="BBMM01000010">
    <property type="protein sequence ID" value="GAL01359.1"/>
    <property type="molecule type" value="Genomic_DNA"/>
</dbReference>
<accession>A0A090QHU1</accession>
<organism evidence="2 3">
    <name type="scientific">Nonlabens ulvanivorans</name>
    <name type="common">Persicivirga ulvanivorans</name>
    <dbReference type="NCBI Taxonomy" id="906888"/>
    <lineage>
        <taxon>Bacteria</taxon>
        <taxon>Pseudomonadati</taxon>
        <taxon>Bacteroidota</taxon>
        <taxon>Flavobacteriia</taxon>
        <taxon>Flavobacteriales</taxon>
        <taxon>Flavobacteriaceae</taxon>
        <taxon>Nonlabens</taxon>
    </lineage>
</organism>
<protein>
    <recommendedName>
        <fullName evidence="4">Magnesium citrate secondary transporter</fullName>
    </recommendedName>
</protein>
<evidence type="ECO:0008006" key="4">
    <source>
        <dbReference type="Google" id="ProtNLM"/>
    </source>
</evidence>
<keyword evidence="1" id="KW-1133">Transmembrane helix</keyword>
<evidence type="ECO:0000313" key="3">
    <source>
        <dbReference type="Proteomes" id="UP000029226"/>
    </source>
</evidence>
<keyword evidence="1" id="KW-0812">Transmembrane</keyword>
<name>A0A090QHU1_NONUL</name>
<comment type="caution">
    <text evidence="2">The sequence shown here is derived from an EMBL/GenBank/DDBJ whole genome shotgun (WGS) entry which is preliminary data.</text>
</comment>